<dbReference type="CDD" id="cd00757">
    <property type="entry name" value="ThiF_MoeB_HesA_family"/>
    <property type="match status" value="1"/>
</dbReference>
<accession>F1L2D5</accession>
<keyword evidence="3 11" id="KW-0808">Transferase</keyword>
<dbReference type="EMBL" id="JI170060">
    <property type="protein sequence ID" value="ADY44289.1"/>
    <property type="molecule type" value="mRNA"/>
</dbReference>
<evidence type="ECO:0000256" key="11">
    <source>
        <dbReference type="HAMAP-Rule" id="MF_03049"/>
    </source>
</evidence>
<dbReference type="InterPro" id="IPR036873">
    <property type="entry name" value="Rhodanese-like_dom_sf"/>
</dbReference>
<dbReference type="PANTHER" id="PTHR10953">
    <property type="entry name" value="UBIQUITIN-ACTIVATING ENZYME E1"/>
    <property type="match status" value="1"/>
</dbReference>
<protein>
    <recommendedName>
        <fullName evidence="11">Adenylyltransferase and sulfurtransferase MOCS3 homolog</fullName>
    </recommendedName>
    <alternativeName>
        <fullName evidence="11">UBA4 homolog</fullName>
    </alternativeName>
    <alternativeName>
        <fullName evidence="11">Ubiquitin-like protein activator 4 homolog</fullName>
    </alternativeName>
    <domain>
        <recommendedName>
            <fullName evidence="11">Adenylyltransferase</fullName>
            <ecNumber evidence="11">2.7.7.-</ecNumber>
        </recommendedName>
    </domain>
    <domain>
        <recommendedName>
            <fullName evidence="11">Sulfurtransferase</fullName>
            <ecNumber evidence="11">2.8.1.-</ecNumber>
        </recommendedName>
    </domain>
</protein>
<dbReference type="EC" id="2.8.1.-" evidence="11"/>
<dbReference type="GO" id="GO:0005829">
    <property type="term" value="C:cytosol"/>
    <property type="evidence" value="ECO:0007669"/>
    <property type="project" value="UniProtKB-SubCell"/>
</dbReference>
<dbReference type="HAMAP" id="MF_03049">
    <property type="entry name" value="MOCS3_Uba4"/>
    <property type="match status" value="1"/>
</dbReference>
<keyword evidence="8 11" id="KW-0067">ATP-binding</keyword>
<organism evidence="13">
    <name type="scientific">Ascaris suum</name>
    <name type="common">Pig roundworm</name>
    <name type="synonym">Ascaris lumbricoides</name>
    <dbReference type="NCBI Taxonomy" id="6253"/>
    <lineage>
        <taxon>Eukaryota</taxon>
        <taxon>Metazoa</taxon>
        <taxon>Ecdysozoa</taxon>
        <taxon>Nematoda</taxon>
        <taxon>Chromadorea</taxon>
        <taxon>Rhabditida</taxon>
        <taxon>Spirurina</taxon>
        <taxon>Ascaridomorpha</taxon>
        <taxon>Ascaridoidea</taxon>
        <taxon>Ascarididae</taxon>
        <taxon>Ascaris</taxon>
    </lineage>
</organism>
<dbReference type="SUPFAM" id="SSF69572">
    <property type="entry name" value="Activating enzymes of the ubiquitin-like proteins"/>
    <property type="match status" value="1"/>
</dbReference>
<feature type="active site" description="Glycyl thioester intermediate; for adenylyltransferase activity" evidence="11">
    <location>
        <position position="194"/>
    </location>
</feature>
<feature type="binding site" evidence="11">
    <location>
        <begin position="74"/>
        <end position="78"/>
    </location>
    <ligand>
        <name>ATP</name>
        <dbReference type="ChEBI" id="CHEBI:30616"/>
    </ligand>
</feature>
<keyword evidence="7 11" id="KW-0862">Zinc</keyword>
<keyword evidence="6 11" id="KW-0547">Nucleotide-binding</keyword>
<keyword evidence="13" id="KW-0548">Nucleotidyltransferase</keyword>
<comment type="similarity">
    <text evidence="11">In the N-terminal section; belongs to the HesA/MoeB/ThiF family. UBA4 subfamily.</text>
</comment>
<evidence type="ECO:0000256" key="5">
    <source>
        <dbReference type="ARBA" id="ARBA00022723"/>
    </source>
</evidence>
<feature type="binding site" evidence="11">
    <location>
        <position position="177"/>
    </location>
    <ligand>
        <name>Zn(2+)</name>
        <dbReference type="ChEBI" id="CHEBI:29105"/>
    </ligand>
</feature>
<dbReference type="FunFam" id="3.40.250.10:FF:000014">
    <property type="entry name" value="Adenylyltransferase and sulfurtransferase MOCS3"/>
    <property type="match status" value="1"/>
</dbReference>
<keyword evidence="10 11" id="KW-0511">Multifunctional enzyme</keyword>
<dbReference type="Pfam" id="PF00899">
    <property type="entry name" value="ThiF"/>
    <property type="match status" value="1"/>
</dbReference>
<evidence type="ECO:0000256" key="6">
    <source>
        <dbReference type="ARBA" id="ARBA00022741"/>
    </source>
</evidence>
<dbReference type="Gene3D" id="3.40.50.720">
    <property type="entry name" value="NAD(P)-binding Rossmann-like Domain"/>
    <property type="match status" value="1"/>
</dbReference>
<evidence type="ECO:0000256" key="3">
    <source>
        <dbReference type="ARBA" id="ARBA00022679"/>
    </source>
</evidence>
<feature type="binding site" evidence="11">
    <location>
        <position position="46"/>
    </location>
    <ligand>
        <name>ATP</name>
        <dbReference type="ChEBI" id="CHEBI:30616"/>
    </ligand>
</feature>
<dbReference type="Gene3D" id="3.40.250.10">
    <property type="entry name" value="Rhodanese-like domain"/>
    <property type="match status" value="1"/>
</dbReference>
<dbReference type="PANTHER" id="PTHR10953:SF102">
    <property type="entry name" value="ADENYLYLTRANSFERASE AND SULFURTRANSFERASE MOCS3"/>
    <property type="match status" value="1"/>
</dbReference>
<evidence type="ECO:0000259" key="12">
    <source>
        <dbReference type="PROSITE" id="PS50206"/>
    </source>
</evidence>
<dbReference type="GO" id="GO:0004792">
    <property type="term" value="F:thiosulfate-cyanide sulfurtransferase activity"/>
    <property type="evidence" value="ECO:0007669"/>
    <property type="project" value="TreeGrafter"/>
</dbReference>
<sequence length="406" mass="44568">MSISFLHDLSLDEIRRYSRQILVEEIGVKGQQKLRDASVMIIGAGGLGCPVALYTAAAGIGRIGIVDGDAVSIDNLHRQIAHTEARIGTPKAASLRDTLLRLNSSVQIDIYDVSLSSVNALELMKEYDIIADCTDNAPSRYLINDACVLLKKPLVSGSALRWEGQLTIYNFSKDCPCYRCIFPVPPPPETMTNCAESGVLGPVVGVIGSMQALEIIKIAAGLKPSFSGRLFLFDGQRGETRNVRLRSRRSDCAICGNTPSVKGLSDCVVFCGMSVDGKTPRVKVLKESERITATELANSTLSPILIDVRPKNQFEIAHLSNAINIPLTDLKKMDVSQLLSSIDLNEDELKQRGVCVLCRRGNDSQLAVVWLREVLQHLCDPERIVDVQGGYEAWAQHVDRSFPLYW</sequence>
<dbReference type="NCBIfam" id="NF004281">
    <property type="entry name" value="PRK05690.1"/>
    <property type="match status" value="1"/>
</dbReference>
<feature type="binding site" evidence="11">
    <location>
        <position position="91"/>
    </location>
    <ligand>
        <name>ATP</name>
        <dbReference type="ChEBI" id="CHEBI:30616"/>
    </ligand>
</feature>
<feature type="binding site" evidence="11">
    <location>
        <position position="252"/>
    </location>
    <ligand>
        <name>Zn(2+)</name>
        <dbReference type="ChEBI" id="CHEBI:29105"/>
    </ligand>
</feature>
<dbReference type="GO" id="GO:0005524">
    <property type="term" value="F:ATP binding"/>
    <property type="evidence" value="ECO:0007669"/>
    <property type="project" value="UniProtKB-KW"/>
</dbReference>
<dbReference type="SMART" id="SM00450">
    <property type="entry name" value="RHOD"/>
    <property type="match status" value="1"/>
</dbReference>
<dbReference type="Pfam" id="PF00581">
    <property type="entry name" value="Rhodanese"/>
    <property type="match status" value="1"/>
</dbReference>
<feature type="active site" description="Cysteine persulfide intermediate; for sulfurtransferase activity" evidence="11">
    <location>
        <position position="358"/>
    </location>
</feature>
<dbReference type="FunFam" id="3.40.50.720:FF:000033">
    <property type="entry name" value="Adenylyltransferase and sulfurtransferase MOCS3"/>
    <property type="match status" value="1"/>
</dbReference>
<comment type="cofactor">
    <cofactor evidence="11">
        <name>Zn(2+)</name>
        <dbReference type="ChEBI" id="CHEBI:29105"/>
    </cofactor>
    <text evidence="11">Binds 1 zinc ion per subunit.</text>
</comment>
<comment type="function">
    <text evidence="11">Plays a central role in 2-thiolation of mcm(5)S(2)U at tRNA wobble positions of cytosolic tRNA(Lys), tRNA(Glu) and tRNA(Gln). Acts by mediating the C-terminal thiocarboxylation of the sulfur carrier URM1. Its N-terminus first activates URM1 as acyl-adenylate (-COAMP), then the persulfide sulfur on the catalytic cysteine is transferred to URM1 to form thiocarboxylation (-COSH) of its C-terminus. The reaction probably involves hydrogen sulfide that is generated from the persulfide intermediate and that acts as nucleophile towards URM1. Subsequently, a transient disulfide bond is formed. Does not use thiosulfate as sulfur donor; NFS1 probably acting as a sulfur donor for thiocarboxylation reactions.</text>
</comment>
<keyword evidence="9 11" id="KW-0501">Molybdenum cofactor biosynthesis</keyword>
<feature type="binding site" evidence="11">
    <location>
        <begin position="135"/>
        <end position="136"/>
    </location>
    <ligand>
        <name>ATP</name>
        <dbReference type="ChEBI" id="CHEBI:30616"/>
    </ligand>
</feature>
<dbReference type="GO" id="GO:0002143">
    <property type="term" value="P:tRNA wobble position uridine thiolation"/>
    <property type="evidence" value="ECO:0007669"/>
    <property type="project" value="InterPro"/>
</dbReference>
<dbReference type="EC" id="2.7.7.-" evidence="11"/>
<keyword evidence="2 11" id="KW-0963">Cytoplasm</keyword>
<evidence type="ECO:0000256" key="7">
    <source>
        <dbReference type="ARBA" id="ARBA00022833"/>
    </source>
</evidence>
<dbReference type="InterPro" id="IPR028885">
    <property type="entry name" value="MOCS3/Uba4"/>
</dbReference>
<evidence type="ECO:0000256" key="4">
    <source>
        <dbReference type="ARBA" id="ARBA00022694"/>
    </source>
</evidence>
<proteinExistence type="evidence at transcript level"/>
<dbReference type="UniPathway" id="UPA00988"/>
<feature type="domain" description="Rhodanese" evidence="12">
    <location>
        <begin position="304"/>
        <end position="403"/>
    </location>
</feature>
<evidence type="ECO:0000256" key="10">
    <source>
        <dbReference type="ARBA" id="ARBA00023268"/>
    </source>
</evidence>
<comment type="pathway">
    <text evidence="11">tRNA modification; 5-methoxycarbonylmethyl-2-thiouridine-tRNA biosynthesis.</text>
</comment>
<dbReference type="AlphaFoldDB" id="F1L2D5"/>
<dbReference type="InterPro" id="IPR001763">
    <property type="entry name" value="Rhodanese-like_dom"/>
</dbReference>
<dbReference type="InterPro" id="IPR000594">
    <property type="entry name" value="ThiF_NAD_FAD-bd"/>
</dbReference>
<evidence type="ECO:0000256" key="8">
    <source>
        <dbReference type="ARBA" id="ARBA00022840"/>
    </source>
</evidence>
<feature type="binding site" evidence="11">
    <location>
        <position position="180"/>
    </location>
    <ligand>
        <name>Zn(2+)</name>
        <dbReference type="ChEBI" id="CHEBI:29105"/>
    </ligand>
</feature>
<evidence type="ECO:0000313" key="13">
    <source>
        <dbReference type="EMBL" id="ADY44289.1"/>
    </source>
</evidence>
<dbReference type="InterPro" id="IPR035985">
    <property type="entry name" value="Ubiquitin-activating_enz"/>
</dbReference>
<feature type="binding site" evidence="11">
    <location>
        <position position="255"/>
    </location>
    <ligand>
        <name>Zn(2+)</name>
        <dbReference type="ChEBI" id="CHEBI:29105"/>
    </ligand>
</feature>
<keyword evidence="4 11" id="KW-0819">tRNA processing</keyword>
<evidence type="ECO:0000256" key="2">
    <source>
        <dbReference type="ARBA" id="ARBA00022490"/>
    </source>
</evidence>
<dbReference type="GO" id="GO:0042292">
    <property type="term" value="F:URM1 activating enzyme activity"/>
    <property type="evidence" value="ECO:0007669"/>
    <property type="project" value="TreeGrafter"/>
</dbReference>
<dbReference type="PROSITE" id="PS50206">
    <property type="entry name" value="RHODANESE_3"/>
    <property type="match status" value="1"/>
</dbReference>
<keyword evidence="5 11" id="KW-0479">Metal-binding</keyword>
<name>F1L2D5_ASCSU</name>
<comment type="subcellular location">
    <subcellularLocation>
        <location evidence="1">Cytoplasm</location>
        <location evidence="1">Cytosol</location>
    </subcellularLocation>
</comment>
<dbReference type="InterPro" id="IPR045886">
    <property type="entry name" value="ThiF/MoeB/HesA"/>
</dbReference>
<dbReference type="GO" id="GO:0046872">
    <property type="term" value="F:metal ion binding"/>
    <property type="evidence" value="ECO:0007669"/>
    <property type="project" value="UniProtKB-KW"/>
</dbReference>
<reference evidence="13" key="1">
    <citation type="journal article" date="2011" name="Genome Res.">
        <title>Deep small RNA sequencing from the nematode Ascaris reveals conservation, functional diversification, and novel developmental profiles.</title>
        <authorList>
            <person name="Wang J."/>
            <person name="Czech B."/>
            <person name="Crunk A."/>
            <person name="Wallace A."/>
            <person name="Mitreva M."/>
            <person name="Hannon G.J."/>
            <person name="Davis R.E."/>
        </authorList>
    </citation>
    <scope>NUCLEOTIDE SEQUENCE</scope>
</reference>
<dbReference type="GO" id="GO:0006777">
    <property type="term" value="P:Mo-molybdopterin cofactor biosynthetic process"/>
    <property type="evidence" value="ECO:0007669"/>
    <property type="project" value="UniProtKB-UniRule"/>
</dbReference>
<dbReference type="GO" id="GO:0070566">
    <property type="term" value="F:adenylyltransferase activity"/>
    <property type="evidence" value="ECO:0007669"/>
    <property type="project" value="InterPro"/>
</dbReference>
<feature type="binding site" evidence="11">
    <location>
        <position position="67"/>
    </location>
    <ligand>
        <name>ATP</name>
        <dbReference type="ChEBI" id="CHEBI:30616"/>
    </ligand>
</feature>
<evidence type="ECO:0000256" key="9">
    <source>
        <dbReference type="ARBA" id="ARBA00023150"/>
    </source>
</evidence>
<evidence type="ECO:0000256" key="1">
    <source>
        <dbReference type="ARBA" id="ARBA00004514"/>
    </source>
</evidence>